<reference evidence="2 3" key="1">
    <citation type="journal article" date="2020" name="Nature">
        <title>Six reference-quality genomes reveal evolution of bat adaptations.</title>
        <authorList>
            <person name="Jebb D."/>
            <person name="Huang Z."/>
            <person name="Pippel M."/>
            <person name="Hughes G.M."/>
            <person name="Lavrichenko K."/>
            <person name="Devanna P."/>
            <person name="Winkler S."/>
            <person name="Jermiin L.S."/>
            <person name="Skirmuntt E.C."/>
            <person name="Katzourakis A."/>
            <person name="Burkitt-Gray L."/>
            <person name="Ray D.A."/>
            <person name="Sullivan K.A.M."/>
            <person name="Roscito J.G."/>
            <person name="Kirilenko B.M."/>
            <person name="Davalos L.M."/>
            <person name="Corthals A.P."/>
            <person name="Power M.L."/>
            <person name="Jones G."/>
            <person name="Ransome R.D."/>
            <person name="Dechmann D.K.N."/>
            <person name="Locatelli A.G."/>
            <person name="Puechmaille S.J."/>
            <person name="Fedrigo O."/>
            <person name="Jarvis E.D."/>
            <person name="Hiller M."/>
            <person name="Vernes S.C."/>
            <person name="Myers E.W."/>
            <person name="Teeling E.C."/>
        </authorList>
    </citation>
    <scope>NUCLEOTIDE SEQUENCE [LARGE SCALE GENOMIC DNA]</scope>
    <source>
        <strain evidence="2">MRouAeg1</strain>
        <tissue evidence="2">Muscle</tissue>
    </source>
</reference>
<organism evidence="2 3">
    <name type="scientific">Rousettus aegyptiacus</name>
    <name type="common">Egyptian fruit bat</name>
    <name type="synonym">Pteropus aegyptiacus</name>
    <dbReference type="NCBI Taxonomy" id="9407"/>
    <lineage>
        <taxon>Eukaryota</taxon>
        <taxon>Metazoa</taxon>
        <taxon>Chordata</taxon>
        <taxon>Craniata</taxon>
        <taxon>Vertebrata</taxon>
        <taxon>Euteleostomi</taxon>
        <taxon>Mammalia</taxon>
        <taxon>Eutheria</taxon>
        <taxon>Laurasiatheria</taxon>
        <taxon>Chiroptera</taxon>
        <taxon>Yinpterochiroptera</taxon>
        <taxon>Pteropodoidea</taxon>
        <taxon>Pteropodidae</taxon>
        <taxon>Rousettinae</taxon>
        <taxon>Rousettus</taxon>
    </lineage>
</organism>
<feature type="region of interest" description="Disordered" evidence="1">
    <location>
        <begin position="1"/>
        <end position="68"/>
    </location>
</feature>
<comment type="caution">
    <text evidence="2">The sequence shown here is derived from an EMBL/GenBank/DDBJ whole genome shotgun (WGS) entry which is preliminary data.</text>
</comment>
<keyword evidence="3" id="KW-1185">Reference proteome</keyword>
<dbReference type="Proteomes" id="UP000593571">
    <property type="component" value="Unassembled WGS sequence"/>
</dbReference>
<evidence type="ECO:0000313" key="2">
    <source>
        <dbReference type="EMBL" id="KAF6457263.1"/>
    </source>
</evidence>
<accession>A0A7J8GB21</accession>
<name>A0A7J8GB21_ROUAE</name>
<dbReference type="EMBL" id="JACASE010000006">
    <property type="protein sequence ID" value="KAF6457263.1"/>
    <property type="molecule type" value="Genomic_DNA"/>
</dbReference>
<protein>
    <submittedName>
        <fullName evidence="2">Uncharacterized protein</fullName>
    </submittedName>
</protein>
<feature type="compositionally biased region" description="Gly residues" evidence="1">
    <location>
        <begin position="9"/>
        <end position="18"/>
    </location>
</feature>
<feature type="compositionally biased region" description="Low complexity" evidence="1">
    <location>
        <begin position="28"/>
        <end position="37"/>
    </location>
</feature>
<dbReference type="AlphaFoldDB" id="A0A7J8GB21"/>
<evidence type="ECO:0000256" key="1">
    <source>
        <dbReference type="SAM" id="MobiDB-lite"/>
    </source>
</evidence>
<sequence length="178" mass="18816">MGPQHRLRGGAGGGGGAGRPFRKPAKAPRQLPPQSRSQRLRQRSDRSAVRFPAFPPQDAQRWGPSPRLPSRGCSFNPSFKMIVPCRAAAHARAYLRFPTAALGADRAPWGRASGETRPFDAHLLAQEVACQGRTVRGEFTPREGGRWQEAAEPGVGGAGGGGGGGVDMRALGWGLVSS</sequence>
<proteinExistence type="predicted"/>
<evidence type="ECO:0000313" key="3">
    <source>
        <dbReference type="Proteomes" id="UP000593571"/>
    </source>
</evidence>
<gene>
    <name evidence="2" type="ORF">HJG63_011783</name>
</gene>